<dbReference type="CDD" id="cd21471">
    <property type="entry name" value="CrtC-like"/>
    <property type="match status" value="1"/>
</dbReference>
<evidence type="ECO:0000313" key="2">
    <source>
        <dbReference type="Proteomes" id="UP000248795"/>
    </source>
</evidence>
<gene>
    <name evidence="1" type="ORF">DK847_15520</name>
</gene>
<protein>
    <submittedName>
        <fullName evidence="1">Carotenoid 1,2-hydratase</fullName>
    </submittedName>
</protein>
<keyword evidence="2" id="KW-1185">Reference proteome</keyword>
<dbReference type="EMBL" id="QKVK01000007">
    <property type="protein sequence ID" value="PZF76133.1"/>
    <property type="molecule type" value="Genomic_DNA"/>
</dbReference>
<organism evidence="1 2">
    <name type="scientific">Aestuariivirga litoralis</name>
    <dbReference type="NCBI Taxonomy" id="2650924"/>
    <lineage>
        <taxon>Bacteria</taxon>
        <taxon>Pseudomonadati</taxon>
        <taxon>Pseudomonadota</taxon>
        <taxon>Alphaproteobacteria</taxon>
        <taxon>Hyphomicrobiales</taxon>
        <taxon>Aestuariivirgaceae</taxon>
        <taxon>Aestuariivirga</taxon>
    </lineage>
</organism>
<dbReference type="AlphaFoldDB" id="A0A2W2C7G8"/>
<accession>A0A2W2C7G8</accession>
<name>A0A2W2C7G8_9HYPH</name>
<comment type="caution">
    <text evidence="1">The sequence shown here is derived from an EMBL/GenBank/DDBJ whole genome shotgun (WGS) entry which is preliminary data.</text>
</comment>
<dbReference type="SUPFAM" id="SSF159245">
    <property type="entry name" value="AttH-like"/>
    <property type="match status" value="1"/>
</dbReference>
<reference evidence="2" key="1">
    <citation type="submission" date="2018-06" db="EMBL/GenBank/DDBJ databases">
        <title>Aestuariibacter litoralis strain KCTC 52945T.</title>
        <authorList>
            <person name="Li X."/>
            <person name="Salam N."/>
            <person name="Li J.-L."/>
            <person name="Chen Y.-M."/>
            <person name="Yang Z.-W."/>
            <person name="Zhang L.-Y."/>
            <person name="Han M.-X."/>
            <person name="Xiao M."/>
            <person name="Li W.-J."/>
        </authorList>
    </citation>
    <scope>NUCLEOTIDE SEQUENCE [LARGE SCALE GENOMIC DNA]</scope>
    <source>
        <strain evidence="2">KCTC 52945</strain>
    </source>
</reference>
<sequence>MSDDGRHGLTIIGFVGSVFSPYYARARRRGAADPENFCALNVALYGAGGHRWAMTERGRRWISRDATRFTIGPSAMRWEDGVLVVDIDEVTVPIPSRLRGQVRLTPSAICAHEVRLDHEGLHVWRPVAPFSRIDAVFEKPALRWSGIGYHDSNWGAVPLEDSFESWVWSRAAMKDGAAIVYDTVLKDGGTSAFALHIGADGHVEDMAVPPRREMPTTFWRMARHMRAARRFSVASLLEDSPFYARTLLKLDTEEGPADAFHESLSLARFRNPVVQLMLPFRMPRRG</sequence>
<dbReference type="Proteomes" id="UP000248795">
    <property type="component" value="Unassembled WGS sequence"/>
</dbReference>
<evidence type="ECO:0000313" key="1">
    <source>
        <dbReference type="EMBL" id="PZF76133.1"/>
    </source>
</evidence>
<proteinExistence type="predicted"/>